<gene>
    <name evidence="1" type="ORF">OXYTRIMIC_774</name>
</gene>
<comment type="caution">
    <text evidence="1">The sequence shown here is derived from an EMBL/GenBank/DDBJ whole genome shotgun (WGS) entry which is preliminary data.</text>
</comment>
<name>A0A073HY64_9SPIT</name>
<protein>
    <submittedName>
        <fullName evidence="1">Uncharacterized protein</fullName>
    </submittedName>
</protein>
<dbReference type="AlphaFoldDB" id="A0A073HY64"/>
<reference evidence="2" key="1">
    <citation type="journal article" date="2014" name="Cell">
        <title>The Architecture of a Scrambled Genome Reveals Massive Levels of Genomic Rearrangement during Development.</title>
        <authorList>
            <person name="Chen X."/>
            <person name="Bracht J.R."/>
            <person name="Goldman A.D."/>
            <person name="Dolzhenko E."/>
            <person name="Clay D.M."/>
            <person name="Swart E.C."/>
            <person name="Perlman D.H."/>
            <person name="Doak T.G."/>
            <person name="Stuart A."/>
            <person name="Amemiya C.T."/>
            <person name="Sebra R.P."/>
            <person name="Landweber L.F."/>
        </authorList>
    </citation>
    <scope>NUCLEOTIDE SEQUENCE [LARGE SCALE GENOMIC DNA]</scope>
    <source>
        <strain evidence="2">JRB310</strain>
    </source>
</reference>
<dbReference type="EMBL" id="ARYC01001719">
    <property type="protein sequence ID" value="KEJ82953.1"/>
    <property type="molecule type" value="Genomic_DNA"/>
</dbReference>
<dbReference type="Proteomes" id="UP000053232">
    <property type="component" value="Unassembled WGS sequence"/>
</dbReference>
<organism evidence="1 2">
    <name type="scientific">Oxytricha trifallax</name>
    <dbReference type="NCBI Taxonomy" id="1172189"/>
    <lineage>
        <taxon>Eukaryota</taxon>
        <taxon>Sar</taxon>
        <taxon>Alveolata</taxon>
        <taxon>Ciliophora</taxon>
        <taxon>Intramacronucleata</taxon>
        <taxon>Spirotrichea</taxon>
        <taxon>Stichotrichia</taxon>
        <taxon>Sporadotrichida</taxon>
        <taxon>Oxytrichidae</taxon>
        <taxon>Oxytrichinae</taxon>
        <taxon>Oxytricha</taxon>
    </lineage>
</organism>
<evidence type="ECO:0000313" key="1">
    <source>
        <dbReference type="EMBL" id="KEJ82953.1"/>
    </source>
</evidence>
<keyword evidence="2" id="KW-1185">Reference proteome</keyword>
<proteinExistence type="predicted"/>
<sequence>MQSNNYQVFLQKLQQLQVKQYSLETDLKQKLLKFYDQYIFIRCRNVENMPFQHTLYSQIMNTIKQSHTLYNKRKYRKMTFKIEETNVVGNLQTLKWYEQHQIVDEMLQMDLQKVLDLMKEKQIEFEDLVLKLEQANVINDAIEYFNSN</sequence>
<evidence type="ECO:0000313" key="2">
    <source>
        <dbReference type="Proteomes" id="UP000053232"/>
    </source>
</evidence>
<accession>A0A073HY64</accession>